<dbReference type="PANTHER" id="PTHR36342:SF1">
    <property type="entry name" value="PTB DOMAIN ENGULFMENT ADAPTER"/>
    <property type="match status" value="1"/>
</dbReference>
<dbReference type="PANTHER" id="PTHR36342">
    <property type="entry name" value="PTB DOMAIN ENGULFMENT ADAPTER"/>
    <property type="match status" value="1"/>
</dbReference>
<name>A0A9Q0U5K2_9ROSI</name>
<reference evidence="1" key="2">
    <citation type="journal article" date="2023" name="Int. J. Mol. Sci.">
        <title>De Novo Assembly and Annotation of 11 Diverse Shrub Willow (Salix) Genomes Reveals Novel Gene Organization in Sex-Linked Regions.</title>
        <authorList>
            <person name="Hyden B."/>
            <person name="Feng K."/>
            <person name="Yates T.B."/>
            <person name="Jawdy S."/>
            <person name="Cereghino C."/>
            <person name="Smart L.B."/>
            <person name="Muchero W."/>
        </authorList>
    </citation>
    <scope>NUCLEOTIDE SEQUENCE</scope>
    <source>
        <tissue evidence="1">Shoot tip</tissue>
    </source>
</reference>
<gene>
    <name evidence="1" type="ORF">OIU74_008208</name>
</gene>
<dbReference type="EMBL" id="JAPFFM010000013">
    <property type="protein sequence ID" value="KAJ6723801.1"/>
    <property type="molecule type" value="Genomic_DNA"/>
</dbReference>
<reference evidence="1" key="1">
    <citation type="submission" date="2022-11" db="EMBL/GenBank/DDBJ databases">
        <authorList>
            <person name="Hyden B.L."/>
            <person name="Feng K."/>
            <person name="Yates T."/>
            <person name="Jawdy S."/>
            <person name="Smart L.B."/>
            <person name="Muchero W."/>
        </authorList>
    </citation>
    <scope>NUCLEOTIDE SEQUENCE</scope>
    <source>
        <tissue evidence="1">Shoot tip</tissue>
    </source>
</reference>
<accession>A0A9Q0U5K2</accession>
<sequence>MIPFVTLSRPERKIIPVNGNCSFSSRRTNMAALLAKATVLARGKDEVYVAATPLRATKGPAKLLMSTAYSLNLWDLQHFVVIIKPNSPPPQNSQVLDFLVHSHFSVFQALKIIPPISGLLFLIFSQKILKISSLHLQLYQVEQYQELFLCGSCQSYREANVGLLDPRS</sequence>
<comment type="caution">
    <text evidence="1">The sequence shown here is derived from an EMBL/GenBank/DDBJ whole genome shotgun (WGS) entry which is preliminary data.</text>
</comment>
<organism evidence="1 2">
    <name type="scientific">Salix koriyanagi</name>
    <dbReference type="NCBI Taxonomy" id="2511006"/>
    <lineage>
        <taxon>Eukaryota</taxon>
        <taxon>Viridiplantae</taxon>
        <taxon>Streptophyta</taxon>
        <taxon>Embryophyta</taxon>
        <taxon>Tracheophyta</taxon>
        <taxon>Spermatophyta</taxon>
        <taxon>Magnoliopsida</taxon>
        <taxon>eudicotyledons</taxon>
        <taxon>Gunneridae</taxon>
        <taxon>Pentapetalae</taxon>
        <taxon>rosids</taxon>
        <taxon>fabids</taxon>
        <taxon>Malpighiales</taxon>
        <taxon>Salicaceae</taxon>
        <taxon>Saliceae</taxon>
        <taxon>Salix</taxon>
    </lineage>
</organism>
<protein>
    <submittedName>
        <fullName evidence="1">PTB DOMAIN ENGULFMENT ADAPTER</fullName>
    </submittedName>
</protein>
<evidence type="ECO:0000313" key="2">
    <source>
        <dbReference type="Proteomes" id="UP001151752"/>
    </source>
</evidence>
<proteinExistence type="predicted"/>
<dbReference type="AlphaFoldDB" id="A0A9Q0U5K2"/>
<evidence type="ECO:0000313" key="1">
    <source>
        <dbReference type="EMBL" id="KAJ6723801.1"/>
    </source>
</evidence>
<dbReference type="Proteomes" id="UP001151752">
    <property type="component" value="Chromosome 14"/>
</dbReference>
<keyword evidence="2" id="KW-1185">Reference proteome</keyword>